<feature type="domain" description="UspA" evidence="2">
    <location>
        <begin position="160"/>
        <end position="287"/>
    </location>
</feature>
<organism evidence="3 4">
    <name type="scientific">Desulfoplanes formicivorans</name>
    <dbReference type="NCBI Taxonomy" id="1592317"/>
    <lineage>
        <taxon>Bacteria</taxon>
        <taxon>Pseudomonadati</taxon>
        <taxon>Thermodesulfobacteriota</taxon>
        <taxon>Desulfovibrionia</taxon>
        <taxon>Desulfovibrionales</taxon>
        <taxon>Desulfoplanaceae</taxon>
        <taxon>Desulfoplanes</taxon>
    </lineage>
</organism>
<dbReference type="EMBL" id="BDFE01000017">
    <property type="protein sequence ID" value="GAU09454.1"/>
    <property type="molecule type" value="Genomic_DNA"/>
</dbReference>
<dbReference type="STRING" id="1592317.DPF_2180"/>
<name>A0A194ALA2_9BACT</name>
<reference evidence="4" key="1">
    <citation type="submission" date="2016-06" db="EMBL/GenBank/DDBJ databases">
        <title>Draft genome sequence of Desulfoplanes formicivorans strain Pf12B.</title>
        <authorList>
            <person name="Watanabe M."/>
            <person name="Kojima H."/>
            <person name="Fukui M."/>
        </authorList>
    </citation>
    <scope>NUCLEOTIDE SEQUENCE [LARGE SCALE GENOMIC DNA]</scope>
    <source>
        <strain evidence="4">Pf12B</strain>
    </source>
</reference>
<proteinExistence type="inferred from homology"/>
<dbReference type="OrthoDB" id="5430193at2"/>
<comment type="similarity">
    <text evidence="1">Belongs to the universal stress protein A family.</text>
</comment>
<protein>
    <recommendedName>
        <fullName evidence="2">UspA domain-containing protein</fullName>
    </recommendedName>
</protein>
<dbReference type="RefSeq" id="WP_069859676.1">
    <property type="nucleotide sequence ID" value="NZ_BDFE01000017.1"/>
</dbReference>
<dbReference type="CDD" id="cd00293">
    <property type="entry name" value="USP-like"/>
    <property type="match status" value="2"/>
</dbReference>
<dbReference type="Proteomes" id="UP000095200">
    <property type="component" value="Unassembled WGS sequence"/>
</dbReference>
<evidence type="ECO:0000313" key="4">
    <source>
        <dbReference type="Proteomes" id="UP000095200"/>
    </source>
</evidence>
<evidence type="ECO:0000313" key="3">
    <source>
        <dbReference type="EMBL" id="GAU09454.1"/>
    </source>
</evidence>
<gene>
    <name evidence="3" type="ORF">DPF_2180</name>
</gene>
<dbReference type="SUPFAM" id="SSF52402">
    <property type="entry name" value="Adenine nucleotide alpha hydrolases-like"/>
    <property type="match status" value="2"/>
</dbReference>
<accession>A0A194ALA2</accession>
<evidence type="ECO:0000259" key="2">
    <source>
        <dbReference type="Pfam" id="PF00582"/>
    </source>
</evidence>
<dbReference type="AlphaFoldDB" id="A0A194ALA2"/>
<dbReference type="InterPro" id="IPR014729">
    <property type="entry name" value="Rossmann-like_a/b/a_fold"/>
</dbReference>
<comment type="caution">
    <text evidence="3">The sequence shown here is derived from an EMBL/GenBank/DDBJ whole genome shotgun (WGS) entry which is preliminary data.</text>
</comment>
<dbReference type="PANTHER" id="PTHR46268">
    <property type="entry name" value="STRESS RESPONSE PROTEIN NHAX"/>
    <property type="match status" value="1"/>
</dbReference>
<sequence>MERHLLLTVNAYHTHQHASRFVNYFLKGDTNTRLTLFYVAPNPHMNVDLTRDALSNINEADTLAATYKRKGNQALAVAKKLLIDNGFPPDKIETKLQLKHYGTAMDIIQEAEKGYYDAVLLGRRGLSMFEELVDDSISKHILREEIDFPLWICKEPEAGRKNVLLCADGSEESLRVADHVGFMLAESDRHEVTLFHVCDKDQQKIDVSFDAARTALIAAGFPPEKIHEKVDRCGNVPQAILNHALANNYAAIAMGTTGAGQKYLKSIFMGSVCMAIFKSLRKVTLIVSR</sequence>
<dbReference type="Pfam" id="PF00582">
    <property type="entry name" value="Usp"/>
    <property type="match status" value="1"/>
</dbReference>
<evidence type="ECO:0000256" key="1">
    <source>
        <dbReference type="ARBA" id="ARBA00008791"/>
    </source>
</evidence>
<dbReference type="PANTHER" id="PTHR46268:SF6">
    <property type="entry name" value="UNIVERSAL STRESS PROTEIN UP12"/>
    <property type="match status" value="1"/>
</dbReference>
<keyword evidence="4" id="KW-1185">Reference proteome</keyword>
<dbReference type="Gene3D" id="3.40.50.620">
    <property type="entry name" value="HUPs"/>
    <property type="match status" value="2"/>
</dbReference>
<dbReference type="InterPro" id="IPR006016">
    <property type="entry name" value="UspA"/>
</dbReference>